<keyword evidence="2" id="KW-1185">Reference proteome</keyword>
<organism evidence="2 3">
    <name type="scientific">Trichobilharzia regenti</name>
    <name type="common">Nasal bird schistosome</name>
    <dbReference type="NCBI Taxonomy" id="157069"/>
    <lineage>
        <taxon>Eukaryota</taxon>
        <taxon>Metazoa</taxon>
        <taxon>Spiralia</taxon>
        <taxon>Lophotrochozoa</taxon>
        <taxon>Platyhelminthes</taxon>
        <taxon>Trematoda</taxon>
        <taxon>Digenea</taxon>
        <taxon>Strigeidida</taxon>
        <taxon>Schistosomatoidea</taxon>
        <taxon>Schistosomatidae</taxon>
        <taxon>Trichobilharzia</taxon>
    </lineage>
</organism>
<name>A0AA85JL83_TRIRE</name>
<dbReference type="WBParaSite" id="TREG1_37910.1">
    <property type="protein sequence ID" value="TREG1_37910.1"/>
    <property type="gene ID" value="TREG1_37910"/>
</dbReference>
<feature type="transmembrane region" description="Helical" evidence="1">
    <location>
        <begin position="177"/>
        <end position="195"/>
    </location>
</feature>
<feature type="transmembrane region" description="Helical" evidence="1">
    <location>
        <begin position="146"/>
        <end position="165"/>
    </location>
</feature>
<keyword evidence="1" id="KW-0812">Transmembrane</keyword>
<keyword evidence="1" id="KW-0472">Membrane</keyword>
<proteinExistence type="predicted"/>
<sequence>MTQRDTLHKRKLLFQAKWWNVLTITQRIKLCTFLCLYFFGGIMFISGVISDNFMKQELELRVVKSSISEYQDINYTFKLTASNGFWFEVDKSTLTFQEPSSKEDLKYINEEGLNEWQDYLSKLKCSALQIWYKCMLTCEAYVTRNFALIFVFIGCIFYQFSMYILYINRIRMIRTTLIGITFIITGFILLYLSLWEFQECIEEKQPSTLSEMRSQRVEELFCCSIGINYQNFLILSIVQTFCVIPMYLIGIDIIVFDSAKF</sequence>
<protein>
    <submittedName>
        <fullName evidence="3">Uncharacterized protein</fullName>
    </submittedName>
</protein>
<dbReference type="AlphaFoldDB" id="A0AA85JL83"/>
<feature type="transmembrane region" description="Helical" evidence="1">
    <location>
        <begin position="233"/>
        <end position="256"/>
    </location>
</feature>
<reference evidence="2" key="1">
    <citation type="submission" date="2022-06" db="EMBL/GenBank/DDBJ databases">
        <authorList>
            <person name="Berger JAMES D."/>
            <person name="Berger JAMES D."/>
        </authorList>
    </citation>
    <scope>NUCLEOTIDE SEQUENCE [LARGE SCALE GENOMIC DNA]</scope>
</reference>
<dbReference type="Proteomes" id="UP000050795">
    <property type="component" value="Unassembled WGS sequence"/>
</dbReference>
<accession>A0AA85JL83</accession>
<reference evidence="3" key="2">
    <citation type="submission" date="2023-11" db="UniProtKB">
        <authorList>
            <consortium name="WormBaseParasite"/>
        </authorList>
    </citation>
    <scope>IDENTIFICATION</scope>
</reference>
<evidence type="ECO:0000256" key="1">
    <source>
        <dbReference type="SAM" id="Phobius"/>
    </source>
</evidence>
<evidence type="ECO:0000313" key="2">
    <source>
        <dbReference type="Proteomes" id="UP000050795"/>
    </source>
</evidence>
<keyword evidence="1" id="KW-1133">Transmembrane helix</keyword>
<feature type="transmembrane region" description="Helical" evidence="1">
    <location>
        <begin position="30"/>
        <end position="49"/>
    </location>
</feature>
<evidence type="ECO:0000313" key="3">
    <source>
        <dbReference type="WBParaSite" id="TREG1_37910.1"/>
    </source>
</evidence>